<sequence length="76" mass="8401">MKTGFRYSPRSLGMLIAYRHNLRCKALNLLPRVLLGYAGGVVDVPLVSSTEARSSQRYWRRMSGAKAASTTATVIK</sequence>
<reference evidence="1 2" key="1">
    <citation type="submission" date="2023-01" db="EMBL/GenBank/DDBJ databases">
        <authorList>
            <person name="Whitehead M."/>
        </authorList>
    </citation>
    <scope>NUCLEOTIDE SEQUENCE [LARGE SCALE GENOMIC DNA]</scope>
</reference>
<gene>
    <name evidence="1" type="ORF">MEUPH1_LOCUS2201</name>
</gene>
<organism evidence="1 2">
    <name type="scientific">Macrosiphum euphorbiae</name>
    <name type="common">potato aphid</name>
    <dbReference type="NCBI Taxonomy" id="13131"/>
    <lineage>
        <taxon>Eukaryota</taxon>
        <taxon>Metazoa</taxon>
        <taxon>Ecdysozoa</taxon>
        <taxon>Arthropoda</taxon>
        <taxon>Hexapoda</taxon>
        <taxon>Insecta</taxon>
        <taxon>Pterygota</taxon>
        <taxon>Neoptera</taxon>
        <taxon>Paraneoptera</taxon>
        <taxon>Hemiptera</taxon>
        <taxon>Sternorrhyncha</taxon>
        <taxon>Aphidomorpha</taxon>
        <taxon>Aphidoidea</taxon>
        <taxon>Aphididae</taxon>
        <taxon>Macrosiphini</taxon>
        <taxon>Macrosiphum</taxon>
    </lineage>
</organism>
<keyword evidence="2" id="KW-1185">Reference proteome</keyword>
<dbReference type="EMBL" id="CARXXK010000001">
    <property type="protein sequence ID" value="CAI6345156.1"/>
    <property type="molecule type" value="Genomic_DNA"/>
</dbReference>
<proteinExistence type="predicted"/>
<evidence type="ECO:0000313" key="1">
    <source>
        <dbReference type="EMBL" id="CAI6345156.1"/>
    </source>
</evidence>
<name>A0AAV0VLN0_9HEMI</name>
<comment type="caution">
    <text evidence="1">The sequence shown here is derived from an EMBL/GenBank/DDBJ whole genome shotgun (WGS) entry which is preliminary data.</text>
</comment>
<accession>A0AAV0VLN0</accession>
<evidence type="ECO:0000313" key="2">
    <source>
        <dbReference type="Proteomes" id="UP001160148"/>
    </source>
</evidence>
<dbReference type="AlphaFoldDB" id="A0AAV0VLN0"/>
<dbReference type="Proteomes" id="UP001160148">
    <property type="component" value="Unassembled WGS sequence"/>
</dbReference>
<protein>
    <submittedName>
        <fullName evidence="1">Uncharacterized protein</fullName>
    </submittedName>
</protein>